<keyword evidence="2" id="KW-1185">Reference proteome</keyword>
<name>A0ACC2REX0_9FUNG</name>
<dbReference type="Proteomes" id="UP001165960">
    <property type="component" value="Unassembled WGS sequence"/>
</dbReference>
<organism evidence="1 2">
    <name type="scientific">Entomophthora muscae</name>
    <dbReference type="NCBI Taxonomy" id="34485"/>
    <lineage>
        <taxon>Eukaryota</taxon>
        <taxon>Fungi</taxon>
        <taxon>Fungi incertae sedis</taxon>
        <taxon>Zoopagomycota</taxon>
        <taxon>Entomophthoromycotina</taxon>
        <taxon>Entomophthoromycetes</taxon>
        <taxon>Entomophthorales</taxon>
        <taxon>Entomophthoraceae</taxon>
        <taxon>Entomophthora</taxon>
    </lineage>
</organism>
<evidence type="ECO:0000313" key="1">
    <source>
        <dbReference type="EMBL" id="KAJ9048633.1"/>
    </source>
</evidence>
<dbReference type="EMBL" id="QTSX02007354">
    <property type="protein sequence ID" value="KAJ9048633.1"/>
    <property type="molecule type" value="Genomic_DNA"/>
</dbReference>
<reference evidence="1" key="1">
    <citation type="submission" date="2022-04" db="EMBL/GenBank/DDBJ databases">
        <title>Genome of the entomopathogenic fungus Entomophthora muscae.</title>
        <authorList>
            <person name="Elya C."/>
            <person name="Lovett B.R."/>
            <person name="Lee E."/>
            <person name="Macias A.M."/>
            <person name="Hajek A.E."/>
            <person name="De Bivort B.L."/>
            <person name="Kasson M.T."/>
            <person name="De Fine Licht H.H."/>
            <person name="Stajich J.E."/>
        </authorList>
    </citation>
    <scope>NUCLEOTIDE SEQUENCE</scope>
    <source>
        <strain evidence="1">Berkeley</strain>
    </source>
</reference>
<accession>A0ACC2REX0</accession>
<gene>
    <name evidence="1" type="ORF">DSO57_1033003</name>
</gene>
<protein>
    <submittedName>
        <fullName evidence="1">Uncharacterized protein</fullName>
    </submittedName>
</protein>
<sequence length="143" mass="16510">MTRGMAKKARKAIKKALSKRLDNHNCKILAREEELDTLKKRIQGLDKSLRTLEHPYTSLRTRYTSFCLACPPLHPQPSYVHFEEPRLLSRFSLRSNAHYSGNSYGSNEDVQRCVPRHIIITKAVLESSDNPMVNPEQARLQKH</sequence>
<comment type="caution">
    <text evidence="1">The sequence shown here is derived from an EMBL/GenBank/DDBJ whole genome shotgun (WGS) entry which is preliminary data.</text>
</comment>
<proteinExistence type="predicted"/>
<evidence type="ECO:0000313" key="2">
    <source>
        <dbReference type="Proteomes" id="UP001165960"/>
    </source>
</evidence>